<dbReference type="Pfam" id="PF01810">
    <property type="entry name" value="LysE"/>
    <property type="match status" value="1"/>
</dbReference>
<feature type="transmembrane region" description="Helical" evidence="6">
    <location>
        <begin position="71"/>
        <end position="93"/>
    </location>
</feature>
<dbReference type="PIRSF" id="PIRSF006324">
    <property type="entry name" value="LeuE"/>
    <property type="match status" value="1"/>
</dbReference>
<evidence type="ECO:0000256" key="2">
    <source>
        <dbReference type="ARBA" id="ARBA00022475"/>
    </source>
</evidence>
<keyword evidence="2" id="KW-1003">Cell membrane</keyword>
<dbReference type="RefSeq" id="WP_058268309.1">
    <property type="nucleotide sequence ID" value="NZ_FMAZ01000004.1"/>
</dbReference>
<name>A0A0V8IN92_9MICC</name>
<feature type="transmembrane region" description="Helical" evidence="6">
    <location>
        <begin position="41"/>
        <end position="65"/>
    </location>
</feature>
<dbReference type="EMBL" id="LNQM01000004">
    <property type="protein sequence ID" value="KSU76016.1"/>
    <property type="molecule type" value="Genomic_DNA"/>
</dbReference>
<gene>
    <name evidence="7" type="ORF">AS031_11635</name>
</gene>
<evidence type="ECO:0000256" key="1">
    <source>
        <dbReference type="ARBA" id="ARBA00004651"/>
    </source>
</evidence>
<keyword evidence="4 6" id="KW-1133">Transmembrane helix</keyword>
<keyword evidence="8" id="KW-1185">Reference proteome</keyword>
<comment type="subcellular location">
    <subcellularLocation>
        <location evidence="1">Cell membrane</location>
        <topology evidence="1">Multi-pass membrane protein</topology>
    </subcellularLocation>
</comment>
<dbReference type="PANTHER" id="PTHR30086">
    <property type="entry name" value="ARGININE EXPORTER PROTEIN ARGO"/>
    <property type="match status" value="1"/>
</dbReference>
<evidence type="ECO:0000256" key="4">
    <source>
        <dbReference type="ARBA" id="ARBA00022989"/>
    </source>
</evidence>
<accession>A0A0V8IN92</accession>
<evidence type="ECO:0000256" key="6">
    <source>
        <dbReference type="SAM" id="Phobius"/>
    </source>
</evidence>
<sequence>MTITQAVLSFAVVAGLLTLVPGIDTALVLRSSLTRSRRYAFATALGICTGAMVWGVAAAVGVSALLAASEFAYRALTLAGAAYMVWLGASLLWKSWKSGPAAAAATLAATGKAAPGGGRELLQGWLTGTGTNLLNPKVGVFYVATIPQFIPQGISPLMMGVLLAGVHCVLTMLWFAGLIFGAGYASGWLSGPRSVRVIDRVTGTVLVGFGLKLALEPRH</sequence>
<dbReference type="GO" id="GO:0015171">
    <property type="term" value="F:amino acid transmembrane transporter activity"/>
    <property type="evidence" value="ECO:0007669"/>
    <property type="project" value="TreeGrafter"/>
</dbReference>
<evidence type="ECO:0000256" key="5">
    <source>
        <dbReference type="ARBA" id="ARBA00023136"/>
    </source>
</evidence>
<dbReference type="AlphaFoldDB" id="A0A0V8IN92"/>
<organism evidence="7 8">
    <name type="scientific">Pseudarthrobacter enclensis</name>
    <dbReference type="NCBI Taxonomy" id="993070"/>
    <lineage>
        <taxon>Bacteria</taxon>
        <taxon>Bacillati</taxon>
        <taxon>Actinomycetota</taxon>
        <taxon>Actinomycetes</taxon>
        <taxon>Micrococcales</taxon>
        <taxon>Micrococcaceae</taxon>
        <taxon>Pseudarthrobacter</taxon>
    </lineage>
</organism>
<dbReference type="STRING" id="993070.AS031_11635"/>
<protein>
    <submittedName>
        <fullName evidence="7">Lysine transporter LysE</fullName>
    </submittedName>
</protein>
<keyword evidence="5 6" id="KW-0472">Membrane</keyword>
<dbReference type="InterPro" id="IPR001123">
    <property type="entry name" value="LeuE-type"/>
</dbReference>
<keyword evidence="3 6" id="KW-0812">Transmembrane</keyword>
<dbReference type="Proteomes" id="UP000053199">
    <property type="component" value="Unassembled WGS sequence"/>
</dbReference>
<dbReference type="OrthoDB" id="3175972at2"/>
<evidence type="ECO:0000256" key="3">
    <source>
        <dbReference type="ARBA" id="ARBA00022692"/>
    </source>
</evidence>
<dbReference type="GO" id="GO:0005886">
    <property type="term" value="C:plasma membrane"/>
    <property type="evidence" value="ECO:0007669"/>
    <property type="project" value="UniProtKB-SubCell"/>
</dbReference>
<feature type="transmembrane region" description="Helical" evidence="6">
    <location>
        <begin position="161"/>
        <end position="185"/>
    </location>
</feature>
<evidence type="ECO:0000313" key="8">
    <source>
        <dbReference type="Proteomes" id="UP000053199"/>
    </source>
</evidence>
<dbReference type="PANTHER" id="PTHR30086:SF20">
    <property type="entry name" value="ARGININE EXPORTER PROTEIN ARGO-RELATED"/>
    <property type="match status" value="1"/>
</dbReference>
<feature type="transmembrane region" description="Helical" evidence="6">
    <location>
        <begin position="6"/>
        <end position="29"/>
    </location>
</feature>
<proteinExistence type="predicted"/>
<reference evidence="7 8" key="1">
    <citation type="journal article" date="2014" name="Arch. Microbiol.">
        <title>Arthrobacter enclensis sp. nov., isolated from sediment sample.</title>
        <authorList>
            <person name="Dastager S.G."/>
            <person name="Liu Q."/>
            <person name="Tang S.K."/>
            <person name="Krishnamurthi S."/>
            <person name="Lee J.C."/>
            <person name="Li W.J."/>
        </authorList>
    </citation>
    <scope>NUCLEOTIDE SEQUENCE [LARGE SCALE GENOMIC DNA]</scope>
    <source>
        <strain evidence="7 8">NIO-1008</strain>
    </source>
</reference>
<evidence type="ECO:0000313" key="7">
    <source>
        <dbReference type="EMBL" id="KSU76016.1"/>
    </source>
</evidence>
<comment type="caution">
    <text evidence="7">The sequence shown here is derived from an EMBL/GenBank/DDBJ whole genome shotgun (WGS) entry which is preliminary data.</text>
</comment>